<keyword evidence="2" id="KW-1185">Reference proteome</keyword>
<dbReference type="Proteomes" id="UP000308600">
    <property type="component" value="Unassembled WGS sequence"/>
</dbReference>
<sequence>MSETPLLEYDPEEYPLELRMQPLPEPPPPFWRTPKGIGCIVVFAIAVVGAIVGGVVPSAVKKSKTGGGPGVAAVTWQSNGQHIRVYFQQDDGFVYEGAWDQGTGWSPNRAQLFQAKTGTPLAAVVFAPAQVQIHIYYVDRSNVLQEYVYNNGWGKGATLPSPNLSPITSLTAITWNESMSQQTRVYYQRQDNTLQEVVYSSTNGWSPGQSLGNLAYPGTGLGAVATSYNNVSFHIYWQANDLSLHEYIWSNTWSNNILQWSPVPASGISAVTWPDSSGNPFIRVYFENPAGTIQEVGYNGTSGWVLDPSALTDNLVSLRAPISAALWVNGDDIEIRAYAKSNSSSTHTEFTYSGSWTSDNLSF</sequence>
<accession>A0ACD3A555</accession>
<protein>
    <submittedName>
        <fullName evidence="1">Uncharacterized protein</fullName>
    </submittedName>
</protein>
<organism evidence="1 2">
    <name type="scientific">Pluteus cervinus</name>
    <dbReference type="NCBI Taxonomy" id="181527"/>
    <lineage>
        <taxon>Eukaryota</taxon>
        <taxon>Fungi</taxon>
        <taxon>Dikarya</taxon>
        <taxon>Basidiomycota</taxon>
        <taxon>Agaricomycotina</taxon>
        <taxon>Agaricomycetes</taxon>
        <taxon>Agaricomycetidae</taxon>
        <taxon>Agaricales</taxon>
        <taxon>Pluteineae</taxon>
        <taxon>Pluteaceae</taxon>
        <taxon>Pluteus</taxon>
    </lineage>
</organism>
<proteinExistence type="predicted"/>
<name>A0ACD3A555_9AGAR</name>
<reference evidence="1 2" key="1">
    <citation type="journal article" date="2019" name="Nat. Ecol. Evol.">
        <title>Megaphylogeny resolves global patterns of mushroom evolution.</title>
        <authorList>
            <person name="Varga T."/>
            <person name="Krizsan K."/>
            <person name="Foldi C."/>
            <person name="Dima B."/>
            <person name="Sanchez-Garcia M."/>
            <person name="Sanchez-Ramirez S."/>
            <person name="Szollosi G.J."/>
            <person name="Szarkandi J.G."/>
            <person name="Papp V."/>
            <person name="Albert L."/>
            <person name="Andreopoulos W."/>
            <person name="Angelini C."/>
            <person name="Antonin V."/>
            <person name="Barry K.W."/>
            <person name="Bougher N.L."/>
            <person name="Buchanan P."/>
            <person name="Buyck B."/>
            <person name="Bense V."/>
            <person name="Catcheside P."/>
            <person name="Chovatia M."/>
            <person name="Cooper J."/>
            <person name="Damon W."/>
            <person name="Desjardin D."/>
            <person name="Finy P."/>
            <person name="Geml J."/>
            <person name="Haridas S."/>
            <person name="Hughes K."/>
            <person name="Justo A."/>
            <person name="Karasinski D."/>
            <person name="Kautmanova I."/>
            <person name="Kiss B."/>
            <person name="Kocsube S."/>
            <person name="Kotiranta H."/>
            <person name="LaButti K.M."/>
            <person name="Lechner B.E."/>
            <person name="Liimatainen K."/>
            <person name="Lipzen A."/>
            <person name="Lukacs Z."/>
            <person name="Mihaltcheva S."/>
            <person name="Morgado L.N."/>
            <person name="Niskanen T."/>
            <person name="Noordeloos M.E."/>
            <person name="Ohm R.A."/>
            <person name="Ortiz-Santana B."/>
            <person name="Ovrebo C."/>
            <person name="Racz N."/>
            <person name="Riley R."/>
            <person name="Savchenko A."/>
            <person name="Shiryaev A."/>
            <person name="Soop K."/>
            <person name="Spirin V."/>
            <person name="Szebenyi C."/>
            <person name="Tomsovsky M."/>
            <person name="Tulloss R.E."/>
            <person name="Uehling J."/>
            <person name="Grigoriev I.V."/>
            <person name="Vagvolgyi C."/>
            <person name="Papp T."/>
            <person name="Martin F.M."/>
            <person name="Miettinen O."/>
            <person name="Hibbett D.S."/>
            <person name="Nagy L.G."/>
        </authorList>
    </citation>
    <scope>NUCLEOTIDE SEQUENCE [LARGE SCALE GENOMIC DNA]</scope>
    <source>
        <strain evidence="1 2">NL-1719</strain>
    </source>
</reference>
<gene>
    <name evidence="1" type="ORF">BDN72DRAFT_883445</name>
</gene>
<dbReference type="EMBL" id="ML208732">
    <property type="protein sequence ID" value="TFK60781.1"/>
    <property type="molecule type" value="Genomic_DNA"/>
</dbReference>
<evidence type="ECO:0000313" key="1">
    <source>
        <dbReference type="EMBL" id="TFK60781.1"/>
    </source>
</evidence>
<evidence type="ECO:0000313" key="2">
    <source>
        <dbReference type="Proteomes" id="UP000308600"/>
    </source>
</evidence>